<comment type="subcellular location">
    <subcellularLocation>
        <location evidence="1">Cell envelope</location>
    </subcellularLocation>
</comment>
<organism evidence="7 8">
    <name type="scientific">Rhodopirellula sallentina SM41</name>
    <dbReference type="NCBI Taxonomy" id="1263870"/>
    <lineage>
        <taxon>Bacteria</taxon>
        <taxon>Pseudomonadati</taxon>
        <taxon>Planctomycetota</taxon>
        <taxon>Planctomycetia</taxon>
        <taxon>Pirellulales</taxon>
        <taxon>Pirellulaceae</taxon>
        <taxon>Rhodopirellula</taxon>
    </lineage>
</organism>
<dbReference type="GO" id="GO:0030313">
    <property type="term" value="C:cell envelope"/>
    <property type="evidence" value="ECO:0007669"/>
    <property type="project" value="UniProtKB-SubCell"/>
</dbReference>
<dbReference type="GO" id="GO:0016491">
    <property type="term" value="F:oxidoreductase activity"/>
    <property type="evidence" value="ECO:0007669"/>
    <property type="project" value="InterPro"/>
</dbReference>
<dbReference type="Gene3D" id="3.40.30.10">
    <property type="entry name" value="Glutaredoxin"/>
    <property type="match status" value="1"/>
</dbReference>
<dbReference type="SUPFAM" id="SSF52833">
    <property type="entry name" value="Thioredoxin-like"/>
    <property type="match status" value="1"/>
</dbReference>
<proteinExistence type="predicted"/>
<dbReference type="InterPro" id="IPR000866">
    <property type="entry name" value="AhpC/TSA"/>
</dbReference>
<dbReference type="Proteomes" id="UP000011885">
    <property type="component" value="Unassembled WGS sequence"/>
</dbReference>
<dbReference type="InterPro" id="IPR050553">
    <property type="entry name" value="Thioredoxin_ResA/DsbE_sf"/>
</dbReference>
<accession>M5U9V1</accession>
<dbReference type="GO" id="GO:0016209">
    <property type="term" value="F:antioxidant activity"/>
    <property type="evidence" value="ECO:0007669"/>
    <property type="project" value="InterPro"/>
</dbReference>
<dbReference type="Pfam" id="PF00578">
    <property type="entry name" value="AhpC-TSA"/>
    <property type="match status" value="1"/>
</dbReference>
<dbReference type="PROSITE" id="PS51352">
    <property type="entry name" value="THIOREDOXIN_2"/>
    <property type="match status" value="1"/>
</dbReference>
<evidence type="ECO:0000256" key="5">
    <source>
        <dbReference type="SAM" id="MobiDB-lite"/>
    </source>
</evidence>
<evidence type="ECO:0000256" key="3">
    <source>
        <dbReference type="ARBA" id="ARBA00023157"/>
    </source>
</evidence>
<feature type="compositionally biased region" description="Basic and acidic residues" evidence="5">
    <location>
        <begin position="204"/>
        <end position="222"/>
    </location>
</feature>
<evidence type="ECO:0000256" key="4">
    <source>
        <dbReference type="ARBA" id="ARBA00023284"/>
    </source>
</evidence>
<dbReference type="EMBL" id="ANOH01000405">
    <property type="protein sequence ID" value="EMI52778.1"/>
    <property type="molecule type" value="Genomic_DNA"/>
</dbReference>
<evidence type="ECO:0000313" key="8">
    <source>
        <dbReference type="Proteomes" id="UP000011885"/>
    </source>
</evidence>
<dbReference type="GO" id="GO:0017004">
    <property type="term" value="P:cytochrome complex assembly"/>
    <property type="evidence" value="ECO:0007669"/>
    <property type="project" value="UniProtKB-KW"/>
</dbReference>
<dbReference type="PANTHER" id="PTHR42852:SF6">
    <property type="entry name" value="THIOL:DISULFIDE INTERCHANGE PROTEIN DSBE"/>
    <property type="match status" value="1"/>
</dbReference>
<evidence type="ECO:0000259" key="6">
    <source>
        <dbReference type="PROSITE" id="PS51352"/>
    </source>
</evidence>
<feature type="compositionally biased region" description="Acidic residues" evidence="5">
    <location>
        <begin position="223"/>
        <end position="232"/>
    </location>
</feature>
<keyword evidence="4" id="KW-0676">Redox-active center</keyword>
<dbReference type="PATRIC" id="fig|1263870.3.peg.6109"/>
<dbReference type="PANTHER" id="PTHR42852">
    <property type="entry name" value="THIOL:DISULFIDE INTERCHANGE PROTEIN DSBE"/>
    <property type="match status" value="1"/>
</dbReference>
<feature type="domain" description="Thioredoxin" evidence="6">
    <location>
        <begin position="119"/>
        <end position="301"/>
    </location>
</feature>
<dbReference type="CDD" id="cd02966">
    <property type="entry name" value="TlpA_like_family"/>
    <property type="match status" value="1"/>
</dbReference>
<keyword evidence="3" id="KW-1015">Disulfide bond</keyword>
<evidence type="ECO:0000313" key="7">
    <source>
        <dbReference type="EMBL" id="EMI52778.1"/>
    </source>
</evidence>
<reference evidence="7 8" key="1">
    <citation type="journal article" date="2013" name="Mar. Genomics">
        <title>Expression of sulfatases in Rhodopirellula baltica and the diversity of sulfatases in the genus Rhodopirellula.</title>
        <authorList>
            <person name="Wegner C.E."/>
            <person name="Richter-Heitmann T."/>
            <person name="Klindworth A."/>
            <person name="Klockow C."/>
            <person name="Richter M."/>
            <person name="Achstetter T."/>
            <person name="Glockner F.O."/>
            <person name="Harder J."/>
        </authorList>
    </citation>
    <scope>NUCLEOTIDE SEQUENCE [LARGE SCALE GENOMIC DNA]</scope>
    <source>
        <strain evidence="7 8">SM41</strain>
    </source>
</reference>
<keyword evidence="2" id="KW-0201">Cytochrome c-type biogenesis</keyword>
<dbReference type="InterPro" id="IPR013766">
    <property type="entry name" value="Thioredoxin_domain"/>
</dbReference>
<comment type="caution">
    <text evidence="7">The sequence shown here is derived from an EMBL/GenBank/DDBJ whole genome shotgun (WGS) entry which is preliminary data.</text>
</comment>
<dbReference type="InterPro" id="IPR036249">
    <property type="entry name" value="Thioredoxin-like_sf"/>
</dbReference>
<dbReference type="AlphaFoldDB" id="M5U9V1"/>
<keyword evidence="8" id="KW-1185">Reference proteome</keyword>
<sequence>MDVCVSFGPETYRACAASLGFRAARGAFLGIRTRPSFCNTKFRNNLMKKLLLVISFAMALAFPCPNAICRDTDAGGGDQDTATPAKVAPAPIKPAKIKPAKIKADKAGLVAEEEEFSPMTIGSPAPALDIENWIHDGEGRYPKVTEFEPGKVYVVEFWATWCGPCIASMPHIVELQKAYADRGVQIVSITREDVETVDAFLQREVRQGSRHTDDPEGEAGDKNEDDESEEEPTPLTYGELTKAYCLTSDPDGSTNRDYMKAAMQNGIPCAFIVGKDAKIEWIGHPMSIDDVLEQVVSDRWDRETYREEFAAKQESRAIITQLSKLLRSKKEDEAIELIDDYIANGKSEASKTQLKSIKLSLLMTRAKTAQSAANRVATEMLADESLDASGVNQIAWSVYELSRDSQAKKNNVLQMALNATQDAVSDAGANAVYLMDTIAHLQYELGDLASAIETQRAAVEAATPEVRSRLAKYLATLEKEAAGESP</sequence>
<protein>
    <submittedName>
        <fullName evidence="7">FixW protein</fullName>
    </submittedName>
</protein>
<feature type="region of interest" description="Disordered" evidence="5">
    <location>
        <begin position="204"/>
        <end position="234"/>
    </location>
</feature>
<gene>
    <name evidence="7" type="ORF">RSSM_05766</name>
</gene>
<evidence type="ECO:0000256" key="2">
    <source>
        <dbReference type="ARBA" id="ARBA00022748"/>
    </source>
</evidence>
<name>M5U9V1_9BACT</name>
<evidence type="ECO:0000256" key="1">
    <source>
        <dbReference type="ARBA" id="ARBA00004196"/>
    </source>
</evidence>